<evidence type="ECO:0000256" key="2">
    <source>
        <dbReference type="ARBA" id="ARBA00004305"/>
    </source>
</evidence>
<dbReference type="GO" id="GO:0005759">
    <property type="term" value="C:mitochondrial matrix"/>
    <property type="evidence" value="ECO:0007669"/>
    <property type="project" value="UniProtKB-SubCell"/>
</dbReference>
<dbReference type="InterPro" id="IPR050700">
    <property type="entry name" value="YIM1/Zinc_Alcohol_DH_Fams"/>
</dbReference>
<dbReference type="GO" id="GO:0007399">
    <property type="term" value="P:nervous system development"/>
    <property type="evidence" value="ECO:0007669"/>
    <property type="project" value="UniProtKB-KW"/>
</dbReference>
<dbReference type="SMART" id="SM00829">
    <property type="entry name" value="PKS_ER"/>
    <property type="match status" value="1"/>
</dbReference>
<evidence type="ECO:0000256" key="14">
    <source>
        <dbReference type="ARBA" id="ARBA00050485"/>
    </source>
</evidence>
<evidence type="ECO:0000256" key="7">
    <source>
        <dbReference type="ARBA" id="ARBA00022787"/>
    </source>
</evidence>
<dbReference type="PANTHER" id="PTHR11695:SF294">
    <property type="entry name" value="RETICULON-4-INTERACTING PROTEIN 1, MITOCHONDRIAL"/>
    <property type="match status" value="1"/>
</dbReference>
<comment type="catalytic activity">
    <reaction evidence="17">
        <text>a 3-demethylubiquinone + NADPH + 2 H(+) = a 3-demethylubiquinol + NADP(+)</text>
        <dbReference type="Rhea" id="RHEA:83239"/>
        <dbReference type="Rhea" id="RHEA-COMP:10914"/>
        <dbReference type="Rhea" id="RHEA-COMP:19654"/>
        <dbReference type="ChEBI" id="CHEBI:15378"/>
        <dbReference type="ChEBI" id="CHEBI:57783"/>
        <dbReference type="ChEBI" id="CHEBI:58349"/>
        <dbReference type="ChEBI" id="CHEBI:84422"/>
        <dbReference type="ChEBI" id="CHEBI:231825"/>
    </reaction>
</comment>
<evidence type="ECO:0000256" key="18">
    <source>
        <dbReference type="ARBA" id="ARBA00071154"/>
    </source>
</evidence>
<dbReference type="EMBL" id="JAFIRN010000001">
    <property type="protein sequence ID" value="KAG5856134.1"/>
    <property type="molecule type" value="Genomic_DNA"/>
</dbReference>
<protein>
    <recommendedName>
        <fullName evidence="18">NAD(P)H oxidoreductase RTN4IP1, mitochondrial</fullName>
    </recommendedName>
</protein>
<comment type="similarity">
    <text evidence="4">Belongs to the zinc-containing alcohol dehydrogenase family. Quinone oxidoreductase subfamily.</text>
</comment>
<evidence type="ECO:0000256" key="17">
    <source>
        <dbReference type="ARBA" id="ARBA00051220"/>
    </source>
</evidence>
<dbReference type="Proteomes" id="UP001044222">
    <property type="component" value="Unassembled WGS sequence"/>
</dbReference>
<dbReference type="Gene3D" id="3.90.180.10">
    <property type="entry name" value="Medium-chain alcohol dehydrogenases, catalytic domain"/>
    <property type="match status" value="1"/>
</dbReference>
<evidence type="ECO:0000256" key="9">
    <source>
        <dbReference type="ARBA" id="ARBA00022902"/>
    </source>
</evidence>
<organism evidence="20 21">
    <name type="scientific">Anguilla anguilla</name>
    <name type="common">European freshwater eel</name>
    <name type="synonym">Muraena anguilla</name>
    <dbReference type="NCBI Taxonomy" id="7936"/>
    <lineage>
        <taxon>Eukaryota</taxon>
        <taxon>Metazoa</taxon>
        <taxon>Chordata</taxon>
        <taxon>Craniata</taxon>
        <taxon>Vertebrata</taxon>
        <taxon>Euteleostomi</taxon>
        <taxon>Actinopterygii</taxon>
        <taxon>Neopterygii</taxon>
        <taxon>Teleostei</taxon>
        <taxon>Anguilliformes</taxon>
        <taxon>Anguillidae</taxon>
        <taxon>Anguilla</taxon>
    </lineage>
</organism>
<dbReference type="GO" id="GO:0008270">
    <property type="term" value="F:zinc ion binding"/>
    <property type="evidence" value="ECO:0007669"/>
    <property type="project" value="InterPro"/>
</dbReference>
<dbReference type="InterPro" id="IPR011032">
    <property type="entry name" value="GroES-like_sf"/>
</dbReference>
<reference evidence="20" key="1">
    <citation type="submission" date="2021-01" db="EMBL/GenBank/DDBJ databases">
        <title>A chromosome-scale assembly of European eel, Anguilla anguilla.</title>
        <authorList>
            <person name="Henkel C."/>
            <person name="Jong-Raadsen S.A."/>
            <person name="Dufour S."/>
            <person name="Weltzien F.-A."/>
            <person name="Palstra A.P."/>
            <person name="Pelster B."/>
            <person name="Spaink H.P."/>
            <person name="Van Den Thillart G.E."/>
            <person name="Jansen H."/>
            <person name="Zahm M."/>
            <person name="Klopp C."/>
            <person name="Cedric C."/>
            <person name="Louis A."/>
            <person name="Berthelot C."/>
            <person name="Parey E."/>
            <person name="Roest Crollius H."/>
            <person name="Montfort J."/>
            <person name="Robinson-Rechavi M."/>
            <person name="Bucao C."/>
            <person name="Bouchez O."/>
            <person name="Gislard M."/>
            <person name="Lluch J."/>
            <person name="Milhes M."/>
            <person name="Lampietro C."/>
            <person name="Lopez Roques C."/>
            <person name="Donnadieu C."/>
            <person name="Braasch I."/>
            <person name="Desvignes T."/>
            <person name="Postlethwait J."/>
            <person name="Bobe J."/>
            <person name="Guiguen Y."/>
            <person name="Dirks R."/>
        </authorList>
    </citation>
    <scope>NUCLEOTIDE SEQUENCE</scope>
    <source>
        <strain evidence="20">Tag_6206</strain>
        <tissue evidence="20">Liver</tissue>
    </source>
</reference>
<keyword evidence="12" id="KW-0496">Mitochondrion</keyword>
<sequence>MITLQRIRIVACSRWLCTSHCKPVGPNISVSGESGHGSLSFRNLSTSTERRTIMPAWVIDGYGGNEVLRFTKNASFPIIHYPNEVIVKVHAAGLNPIDISMRGGYGAATLAMRRDPLNINQSGREFPLVLGRDVSGVIMECGLDVAYFKPGDEVWAAVPPWKQGGLAEFVVLSANEVSHKPKSLSHPEAAAVPYVASTAWSALVNTGGVSKDNCANKRMLIIGASGGVGTFAIQMLKAWGAHQLKSLEKFDLILDNVGGVTENWALDFLKPWAGAKYVTLVTPFLFNTDRLGVADGMMQNGVTIARKTLKHLCKGVHYRWGFFAPSGPTLDDISEMVDAGQVRPVLEEQFPFSQVPQAFLKLEKGHARGKTVVNVVTGSGDAQ</sequence>
<name>A0A9D3MWB5_ANGAN</name>
<evidence type="ECO:0000256" key="15">
    <source>
        <dbReference type="ARBA" id="ARBA00050566"/>
    </source>
</evidence>
<evidence type="ECO:0000256" key="4">
    <source>
        <dbReference type="ARBA" id="ARBA00010371"/>
    </source>
</evidence>
<dbReference type="InterPro" id="IPR037397">
    <property type="entry name" value="RTN4IP1"/>
</dbReference>
<evidence type="ECO:0000256" key="5">
    <source>
        <dbReference type="ARBA" id="ARBA00022688"/>
    </source>
</evidence>
<dbReference type="Pfam" id="PF13602">
    <property type="entry name" value="ADH_zinc_N_2"/>
    <property type="match status" value="1"/>
</dbReference>
<evidence type="ECO:0000256" key="3">
    <source>
        <dbReference type="ARBA" id="ARBA00004749"/>
    </source>
</evidence>
<dbReference type="InterPro" id="IPR036291">
    <property type="entry name" value="NAD(P)-bd_dom_sf"/>
</dbReference>
<keyword evidence="13" id="KW-0472">Membrane</keyword>
<dbReference type="SUPFAM" id="SSF50129">
    <property type="entry name" value="GroES-like"/>
    <property type="match status" value="1"/>
</dbReference>
<comment type="catalytic activity">
    <reaction evidence="14">
        <text>3-demethylubiquinone-10 + NADPH + 2 H(+) = 3-demethylubiquinol-10 + NADP(+)</text>
        <dbReference type="Rhea" id="RHEA:83247"/>
        <dbReference type="ChEBI" id="CHEBI:15378"/>
        <dbReference type="ChEBI" id="CHEBI:57783"/>
        <dbReference type="ChEBI" id="CHEBI:58349"/>
        <dbReference type="ChEBI" id="CHEBI:64182"/>
        <dbReference type="ChEBI" id="CHEBI:231824"/>
    </reaction>
</comment>
<dbReference type="InterPro" id="IPR013154">
    <property type="entry name" value="ADH-like_N"/>
</dbReference>
<dbReference type="GO" id="GO:0005741">
    <property type="term" value="C:mitochondrial outer membrane"/>
    <property type="evidence" value="ECO:0007669"/>
    <property type="project" value="UniProtKB-SubCell"/>
</dbReference>
<evidence type="ECO:0000259" key="19">
    <source>
        <dbReference type="SMART" id="SM00829"/>
    </source>
</evidence>
<keyword evidence="21" id="KW-1185">Reference proteome</keyword>
<keyword evidence="5" id="KW-0831">Ubiquinone biosynthesis</keyword>
<dbReference type="GO" id="GO:0000166">
    <property type="term" value="F:nucleotide binding"/>
    <property type="evidence" value="ECO:0007669"/>
    <property type="project" value="UniProtKB-KW"/>
</dbReference>
<accession>A0A9D3MWB5</accession>
<comment type="catalytic activity">
    <reaction evidence="16">
        <text>3-demethylubiquinone-10 + NADH + 2 H(+) = 3-demethylubiquinol-10 + NAD(+)</text>
        <dbReference type="Rhea" id="RHEA:83243"/>
        <dbReference type="ChEBI" id="CHEBI:15378"/>
        <dbReference type="ChEBI" id="CHEBI:57540"/>
        <dbReference type="ChEBI" id="CHEBI:57945"/>
        <dbReference type="ChEBI" id="CHEBI:64182"/>
        <dbReference type="ChEBI" id="CHEBI:231824"/>
    </reaction>
</comment>
<keyword evidence="8" id="KW-0521">NADP</keyword>
<dbReference type="PROSITE" id="PS01162">
    <property type="entry name" value="QOR_ZETA_CRYSTAL"/>
    <property type="match status" value="1"/>
</dbReference>
<dbReference type="GO" id="GO:0006744">
    <property type="term" value="P:ubiquinone biosynthetic process"/>
    <property type="evidence" value="ECO:0007669"/>
    <property type="project" value="UniProtKB-KW"/>
</dbReference>
<keyword evidence="7" id="KW-1000">Mitochondrion outer membrane</keyword>
<evidence type="ECO:0000256" key="13">
    <source>
        <dbReference type="ARBA" id="ARBA00023136"/>
    </source>
</evidence>
<evidence type="ECO:0000256" key="16">
    <source>
        <dbReference type="ARBA" id="ARBA00051102"/>
    </source>
</evidence>
<evidence type="ECO:0000313" key="21">
    <source>
        <dbReference type="Proteomes" id="UP001044222"/>
    </source>
</evidence>
<dbReference type="Gene3D" id="3.40.50.720">
    <property type="entry name" value="NAD(P)-binding Rossmann-like Domain"/>
    <property type="match status" value="2"/>
</dbReference>
<evidence type="ECO:0000256" key="12">
    <source>
        <dbReference type="ARBA" id="ARBA00023128"/>
    </source>
</evidence>
<keyword evidence="10" id="KW-0809">Transit peptide</keyword>
<dbReference type="GO" id="GO:0016491">
    <property type="term" value="F:oxidoreductase activity"/>
    <property type="evidence" value="ECO:0007669"/>
    <property type="project" value="UniProtKB-KW"/>
</dbReference>
<evidence type="ECO:0000256" key="8">
    <source>
        <dbReference type="ARBA" id="ARBA00022857"/>
    </source>
</evidence>
<comment type="pathway">
    <text evidence="3">Cofactor biosynthesis; ubiquinone biosynthesis.</text>
</comment>
<keyword evidence="9" id="KW-0524">Neurogenesis</keyword>
<gene>
    <name evidence="20" type="ORF">ANANG_G00004800</name>
</gene>
<dbReference type="AlphaFoldDB" id="A0A9D3MWB5"/>
<dbReference type="Pfam" id="PF08240">
    <property type="entry name" value="ADH_N"/>
    <property type="match status" value="1"/>
</dbReference>
<keyword evidence="6" id="KW-0547">Nucleotide-binding</keyword>
<comment type="caution">
    <text evidence="20">The sequence shown here is derived from an EMBL/GenBank/DDBJ whole genome shotgun (WGS) entry which is preliminary data.</text>
</comment>
<dbReference type="PANTHER" id="PTHR11695">
    <property type="entry name" value="ALCOHOL DEHYDROGENASE RELATED"/>
    <property type="match status" value="1"/>
</dbReference>
<evidence type="ECO:0000256" key="6">
    <source>
        <dbReference type="ARBA" id="ARBA00022741"/>
    </source>
</evidence>
<keyword evidence="11" id="KW-0560">Oxidoreductase</keyword>
<comment type="subcellular location">
    <subcellularLocation>
        <location evidence="2">Mitochondrion matrix</location>
    </subcellularLocation>
    <subcellularLocation>
        <location evidence="1">Mitochondrion outer membrane</location>
    </subcellularLocation>
</comment>
<evidence type="ECO:0000256" key="1">
    <source>
        <dbReference type="ARBA" id="ARBA00004294"/>
    </source>
</evidence>
<feature type="domain" description="Enoyl reductase (ER)" evidence="19">
    <location>
        <begin position="63"/>
        <end position="373"/>
    </location>
</feature>
<dbReference type="FunFam" id="3.90.180.10:FF:000009">
    <property type="entry name" value="Reticulon-4-interacting protein 1, mitochondrial"/>
    <property type="match status" value="1"/>
</dbReference>
<evidence type="ECO:0000256" key="10">
    <source>
        <dbReference type="ARBA" id="ARBA00022946"/>
    </source>
</evidence>
<dbReference type="CDD" id="cd08248">
    <property type="entry name" value="RTN4I1"/>
    <property type="match status" value="1"/>
</dbReference>
<dbReference type="InterPro" id="IPR020843">
    <property type="entry name" value="ER"/>
</dbReference>
<evidence type="ECO:0000313" key="20">
    <source>
        <dbReference type="EMBL" id="KAG5856134.1"/>
    </source>
</evidence>
<proteinExistence type="inferred from homology"/>
<dbReference type="InterPro" id="IPR002364">
    <property type="entry name" value="Quin_OxRdtase/zeta-crystal_CS"/>
</dbReference>
<dbReference type="FunFam" id="3.40.50.720:FF:000147">
    <property type="entry name" value="Reticulon-4-interacting protein 1 homolog, mitochondrial"/>
    <property type="match status" value="1"/>
</dbReference>
<dbReference type="SUPFAM" id="SSF51735">
    <property type="entry name" value="NAD(P)-binding Rossmann-fold domains"/>
    <property type="match status" value="1"/>
</dbReference>
<evidence type="ECO:0000256" key="11">
    <source>
        <dbReference type="ARBA" id="ARBA00023002"/>
    </source>
</evidence>
<comment type="catalytic activity">
    <reaction evidence="15">
        <text>a 3-demethylubiquinone + NADH + 2 H(+) = a 3-demethylubiquinol + NAD(+)</text>
        <dbReference type="Rhea" id="RHEA:83235"/>
        <dbReference type="Rhea" id="RHEA-COMP:10914"/>
        <dbReference type="Rhea" id="RHEA-COMP:19654"/>
        <dbReference type="ChEBI" id="CHEBI:15378"/>
        <dbReference type="ChEBI" id="CHEBI:57540"/>
        <dbReference type="ChEBI" id="CHEBI:57945"/>
        <dbReference type="ChEBI" id="CHEBI:84422"/>
        <dbReference type="ChEBI" id="CHEBI:231825"/>
    </reaction>
</comment>